<dbReference type="GO" id="GO:0005886">
    <property type="term" value="C:plasma membrane"/>
    <property type="evidence" value="ECO:0007669"/>
    <property type="project" value="UniProtKB-SubCell"/>
</dbReference>
<evidence type="ECO:0000256" key="6">
    <source>
        <dbReference type="ARBA" id="ARBA00023136"/>
    </source>
</evidence>
<feature type="transmembrane region" description="Helical" evidence="7">
    <location>
        <begin position="215"/>
        <end position="233"/>
    </location>
</feature>
<dbReference type="PANTHER" id="PTHR42718">
    <property type="entry name" value="MAJOR FACILITATOR SUPERFAMILY MULTIDRUG TRANSPORTER MFSC"/>
    <property type="match status" value="1"/>
</dbReference>
<evidence type="ECO:0000256" key="1">
    <source>
        <dbReference type="ARBA" id="ARBA00004651"/>
    </source>
</evidence>
<feature type="transmembrane region" description="Helical" evidence="7">
    <location>
        <begin position="344"/>
        <end position="365"/>
    </location>
</feature>
<keyword evidence="6 7" id="KW-0472">Membrane</keyword>
<evidence type="ECO:0000313" key="10">
    <source>
        <dbReference type="Proteomes" id="UP000322499"/>
    </source>
</evidence>
<feature type="transmembrane region" description="Helical" evidence="7">
    <location>
        <begin position="90"/>
        <end position="109"/>
    </location>
</feature>
<feature type="transmembrane region" description="Helical" evidence="7">
    <location>
        <begin position="149"/>
        <end position="172"/>
    </location>
</feature>
<feature type="transmembrane region" description="Helical" evidence="7">
    <location>
        <begin position="440"/>
        <end position="460"/>
    </location>
</feature>
<dbReference type="InterPro" id="IPR011701">
    <property type="entry name" value="MFS"/>
</dbReference>
<dbReference type="Pfam" id="PF07690">
    <property type="entry name" value="MFS_1"/>
    <property type="match status" value="1"/>
</dbReference>
<keyword evidence="4 7" id="KW-0812">Transmembrane</keyword>
<feature type="transmembrane region" description="Helical" evidence="7">
    <location>
        <begin position="410"/>
        <end position="434"/>
    </location>
</feature>
<dbReference type="SUPFAM" id="SSF103473">
    <property type="entry name" value="MFS general substrate transporter"/>
    <property type="match status" value="1"/>
</dbReference>
<feature type="transmembrane region" description="Helical" evidence="7">
    <location>
        <begin position="371"/>
        <end position="398"/>
    </location>
</feature>
<dbReference type="CDD" id="cd17321">
    <property type="entry name" value="MFS_MMR_MDR_like"/>
    <property type="match status" value="1"/>
</dbReference>
<evidence type="ECO:0000313" key="9">
    <source>
        <dbReference type="EMBL" id="TYP90516.1"/>
    </source>
</evidence>
<feature type="transmembrane region" description="Helical" evidence="7">
    <location>
        <begin position="178"/>
        <end position="195"/>
    </location>
</feature>
<sequence length="491" mass="49788">MSQDQVGRAPTTTTNRHAAATSLLLVVLCGVQFIDAFDVASMGPALPEIQQDLDMPPGSLQWIITAYVLGYGGLLLLGGRLADLFDRRKLLLAALAVFVVASVVGGLATSGEVLIAARLVKGVTAAFTAPAALAILLHTFADEHARAKALGTYISVSAVGFTSGLVLGGVLAAASWRLVLFVPATLAVVLLVAAVRVIPRPAATAGRGERQRVDVLGAVVVTAALLTLVYGVSRTAESGWGDGPTVGVLVAAVALLAAFVAIERSRRVPLVPLAIFGRAGLSRGNGAIFLLQGSYVAWQFLATLYLQNEHGWSPIEVGLVFAPGGLLVMLTAGWWAGRVTRYGAWPIASAGMVLMVVGTASTLALGTLDNALVFGVGSTIIGVGYAMCFPAANISAVAGARPDEQGLASGLFTASFQIGGGVVLGVVASVFAAAGTGAGAYRSGVTAAVAVALLALAVCLSGLRRRHEPGTPVITAVAGEPRPLGTAASPS</sequence>
<name>A0A5S5D5U9_9ACTN</name>
<dbReference type="PANTHER" id="PTHR42718:SF46">
    <property type="entry name" value="BLR6921 PROTEIN"/>
    <property type="match status" value="1"/>
</dbReference>
<comment type="subcellular location">
    <subcellularLocation>
        <location evidence="1">Cell membrane</location>
        <topology evidence="1">Multi-pass membrane protein</topology>
    </subcellularLocation>
</comment>
<dbReference type="InterPro" id="IPR020846">
    <property type="entry name" value="MFS_dom"/>
</dbReference>
<keyword evidence="3" id="KW-1003">Cell membrane</keyword>
<feature type="transmembrane region" description="Helical" evidence="7">
    <location>
        <begin position="60"/>
        <end position="78"/>
    </location>
</feature>
<dbReference type="Proteomes" id="UP000322499">
    <property type="component" value="Unassembled WGS sequence"/>
</dbReference>
<proteinExistence type="predicted"/>
<accession>A0A5S5D5U9</accession>
<feature type="transmembrane region" description="Helical" evidence="7">
    <location>
        <begin position="115"/>
        <end position="137"/>
    </location>
</feature>
<evidence type="ECO:0000256" key="3">
    <source>
        <dbReference type="ARBA" id="ARBA00022475"/>
    </source>
</evidence>
<reference evidence="9 10" key="1">
    <citation type="submission" date="2019-07" db="EMBL/GenBank/DDBJ databases">
        <title>Genomic Encyclopedia of Archaeal and Bacterial Type Strains, Phase II (KMG-II): from individual species to whole genera.</title>
        <authorList>
            <person name="Goeker M."/>
        </authorList>
    </citation>
    <scope>NUCLEOTIDE SEQUENCE [LARGE SCALE GENOMIC DNA]</scope>
    <source>
        <strain evidence="9 10">DSM 46842</strain>
    </source>
</reference>
<feature type="domain" description="Major facilitator superfamily (MFS) profile" evidence="8">
    <location>
        <begin position="24"/>
        <end position="467"/>
    </location>
</feature>
<evidence type="ECO:0000256" key="7">
    <source>
        <dbReference type="SAM" id="Phobius"/>
    </source>
</evidence>
<gene>
    <name evidence="9" type="ORF">BD833_101234</name>
</gene>
<evidence type="ECO:0000256" key="2">
    <source>
        <dbReference type="ARBA" id="ARBA00022448"/>
    </source>
</evidence>
<dbReference type="InterPro" id="IPR036259">
    <property type="entry name" value="MFS_trans_sf"/>
</dbReference>
<keyword evidence="2" id="KW-0813">Transport</keyword>
<dbReference type="AlphaFoldDB" id="A0A5S5D5U9"/>
<evidence type="ECO:0000256" key="5">
    <source>
        <dbReference type="ARBA" id="ARBA00022989"/>
    </source>
</evidence>
<feature type="transmembrane region" description="Helical" evidence="7">
    <location>
        <begin position="318"/>
        <end position="337"/>
    </location>
</feature>
<dbReference type="GO" id="GO:0022857">
    <property type="term" value="F:transmembrane transporter activity"/>
    <property type="evidence" value="ECO:0007669"/>
    <property type="project" value="InterPro"/>
</dbReference>
<dbReference type="EMBL" id="VNHW01000001">
    <property type="protein sequence ID" value="TYP90516.1"/>
    <property type="molecule type" value="Genomic_DNA"/>
</dbReference>
<keyword evidence="5 7" id="KW-1133">Transmembrane helix</keyword>
<dbReference type="Gene3D" id="1.20.1720.10">
    <property type="entry name" value="Multidrug resistance protein D"/>
    <property type="match status" value="1"/>
</dbReference>
<evidence type="ECO:0000259" key="8">
    <source>
        <dbReference type="PROSITE" id="PS50850"/>
    </source>
</evidence>
<dbReference type="PROSITE" id="PS50850">
    <property type="entry name" value="MFS"/>
    <property type="match status" value="1"/>
</dbReference>
<keyword evidence="10" id="KW-1185">Reference proteome</keyword>
<evidence type="ECO:0000256" key="4">
    <source>
        <dbReference type="ARBA" id="ARBA00022692"/>
    </source>
</evidence>
<feature type="transmembrane region" description="Helical" evidence="7">
    <location>
        <begin position="284"/>
        <end position="306"/>
    </location>
</feature>
<organism evidence="9 10">
    <name type="scientific">Blastococcus xanthinilyticus</name>
    <dbReference type="NCBI Taxonomy" id="1564164"/>
    <lineage>
        <taxon>Bacteria</taxon>
        <taxon>Bacillati</taxon>
        <taxon>Actinomycetota</taxon>
        <taxon>Actinomycetes</taxon>
        <taxon>Geodermatophilales</taxon>
        <taxon>Geodermatophilaceae</taxon>
        <taxon>Blastococcus</taxon>
    </lineage>
</organism>
<feature type="transmembrane region" description="Helical" evidence="7">
    <location>
        <begin position="245"/>
        <end position="263"/>
    </location>
</feature>
<comment type="caution">
    <text evidence="9">The sequence shown here is derived from an EMBL/GenBank/DDBJ whole genome shotgun (WGS) entry which is preliminary data.</text>
</comment>
<dbReference type="RefSeq" id="WP_166531286.1">
    <property type="nucleotide sequence ID" value="NZ_VNHW01000001.1"/>
</dbReference>
<dbReference type="Gene3D" id="1.20.1250.20">
    <property type="entry name" value="MFS general substrate transporter like domains"/>
    <property type="match status" value="1"/>
</dbReference>
<protein>
    <submittedName>
        <fullName evidence="9">Putative MFS family arabinose efflux permease</fullName>
    </submittedName>
</protein>